<sequence>MTRPFDAIVTGAGISGAAAAYELASGRRVLMLEAESRPGYHSTGRSAALYTPNYGNDVVRALILAGRPFLDRPPAGFAEHPMVKPRGAIAIAGPSESETFEERLALSGPGHEIHEITPEEAIRQVPILRREGIARALFEIDIEDMDVAAIHQGFLTGFRRRGGELVCDARVDRIERRQGRWQIRAGEVAAAAPILINAAGAWADEIAALAGLPPVGLVPKRRTAILVDLPPGSDPARWPALDDCSNEHYFRPDSGTRLMVSPGDETPSPPCDAQPDEMDVAHLVDWLERTTTLQVRRLAHQWAGLRSFVADYSPVVGADPLAEGFYWLAGQGGYGIMLAEPLARGLKGLIESGELPADLLRHGATAAALAPRRAGLAPAT</sequence>
<evidence type="ECO:0000259" key="2">
    <source>
        <dbReference type="Pfam" id="PF01266"/>
    </source>
</evidence>
<proteinExistence type="predicted"/>
<dbReference type="InterPro" id="IPR036188">
    <property type="entry name" value="FAD/NAD-bd_sf"/>
</dbReference>
<dbReference type="SUPFAM" id="SSF51905">
    <property type="entry name" value="FAD/NAD(P)-binding domain"/>
    <property type="match status" value="1"/>
</dbReference>
<evidence type="ECO:0000256" key="1">
    <source>
        <dbReference type="ARBA" id="ARBA00023002"/>
    </source>
</evidence>
<dbReference type="Proteomes" id="UP000326202">
    <property type="component" value="Chromosome"/>
</dbReference>
<dbReference type="Gene3D" id="3.30.9.10">
    <property type="entry name" value="D-Amino Acid Oxidase, subunit A, domain 2"/>
    <property type="match status" value="1"/>
</dbReference>
<dbReference type="InterPro" id="IPR006076">
    <property type="entry name" value="FAD-dep_OxRdtase"/>
</dbReference>
<dbReference type="PANTHER" id="PTHR13847">
    <property type="entry name" value="SARCOSINE DEHYDROGENASE-RELATED"/>
    <property type="match status" value="1"/>
</dbReference>
<keyword evidence="4" id="KW-1185">Reference proteome</keyword>
<accession>A0A5J6MMY3</accession>
<dbReference type="Gene3D" id="3.50.50.60">
    <property type="entry name" value="FAD/NAD(P)-binding domain"/>
    <property type="match status" value="1"/>
</dbReference>
<dbReference type="KEGG" id="htq:FRZ44_42190"/>
<protein>
    <submittedName>
        <fullName evidence="3">FAD-dependent catabolic D-arginine dehydrogenase DauA</fullName>
    </submittedName>
</protein>
<gene>
    <name evidence="3" type="primary">dauA</name>
    <name evidence="3" type="ORF">FRZ44_42190</name>
</gene>
<reference evidence="3 4" key="1">
    <citation type="submission" date="2019-08" db="EMBL/GenBank/DDBJ databases">
        <title>Hyperibacter terrae gen. nov., sp. nov. and Hyperibacter viscosus sp. nov., two new members in the family Rhodospirillaceae isolated from the rhizosphere of Hypericum perforatum.</title>
        <authorList>
            <person name="Noviana Z."/>
        </authorList>
    </citation>
    <scope>NUCLEOTIDE SEQUENCE [LARGE SCALE GENOMIC DNA]</scope>
    <source>
        <strain evidence="3 4">R5913</strain>
    </source>
</reference>
<feature type="domain" description="FAD dependent oxidoreductase" evidence="2">
    <location>
        <begin position="6"/>
        <end position="339"/>
    </location>
</feature>
<dbReference type="EMBL" id="CP042906">
    <property type="protein sequence ID" value="QEX18908.1"/>
    <property type="molecule type" value="Genomic_DNA"/>
</dbReference>
<dbReference type="OrthoDB" id="7421214at2"/>
<dbReference type="RefSeq" id="WP_151179017.1">
    <property type="nucleotide sequence ID" value="NZ_CP042906.1"/>
</dbReference>
<evidence type="ECO:0000313" key="3">
    <source>
        <dbReference type="EMBL" id="QEX18908.1"/>
    </source>
</evidence>
<keyword evidence="1" id="KW-0560">Oxidoreductase</keyword>
<dbReference type="AlphaFoldDB" id="A0A5J6MMY3"/>
<dbReference type="Pfam" id="PF01266">
    <property type="entry name" value="DAO"/>
    <property type="match status" value="1"/>
</dbReference>
<dbReference type="GO" id="GO:0016491">
    <property type="term" value="F:oxidoreductase activity"/>
    <property type="evidence" value="ECO:0007669"/>
    <property type="project" value="UniProtKB-KW"/>
</dbReference>
<organism evidence="3 4">
    <name type="scientific">Hypericibacter terrae</name>
    <dbReference type="NCBI Taxonomy" id="2602015"/>
    <lineage>
        <taxon>Bacteria</taxon>
        <taxon>Pseudomonadati</taxon>
        <taxon>Pseudomonadota</taxon>
        <taxon>Alphaproteobacteria</taxon>
        <taxon>Rhodospirillales</taxon>
        <taxon>Dongiaceae</taxon>
        <taxon>Hypericibacter</taxon>
    </lineage>
</organism>
<name>A0A5J6MMY3_9PROT</name>
<dbReference type="PANTHER" id="PTHR13847:SF287">
    <property type="entry name" value="FAD-DEPENDENT OXIDOREDUCTASE DOMAIN-CONTAINING PROTEIN 1"/>
    <property type="match status" value="1"/>
</dbReference>
<evidence type="ECO:0000313" key="4">
    <source>
        <dbReference type="Proteomes" id="UP000326202"/>
    </source>
</evidence>
<dbReference type="GO" id="GO:0005737">
    <property type="term" value="C:cytoplasm"/>
    <property type="evidence" value="ECO:0007669"/>
    <property type="project" value="TreeGrafter"/>
</dbReference>